<dbReference type="Proteomes" id="UP000001542">
    <property type="component" value="Unassembled WGS sequence"/>
</dbReference>
<feature type="region of interest" description="Disordered" evidence="2">
    <location>
        <begin position="196"/>
        <end position="242"/>
    </location>
</feature>
<dbReference type="KEGG" id="tva:4764741"/>
<keyword evidence="1" id="KW-0175">Coiled coil</keyword>
<dbReference type="RefSeq" id="XP_001319082.1">
    <property type="nucleotide sequence ID" value="XM_001319047.1"/>
</dbReference>
<dbReference type="VEuPathDB" id="TrichDB:TVAGG3_0979830"/>
<feature type="compositionally biased region" description="Basic residues" evidence="2">
    <location>
        <begin position="216"/>
        <end position="225"/>
    </location>
</feature>
<dbReference type="EMBL" id="DS113413">
    <property type="protein sequence ID" value="EAY06859.1"/>
    <property type="molecule type" value="Genomic_DNA"/>
</dbReference>
<proteinExistence type="predicted"/>
<dbReference type="InParanoid" id="A2EKF1"/>
<dbReference type="AlphaFoldDB" id="A2EKF1"/>
<dbReference type="VEuPathDB" id="TrichDB:TVAG_340370"/>
<dbReference type="SMR" id="A2EKF1"/>
<keyword evidence="4" id="KW-1185">Reference proteome</keyword>
<evidence type="ECO:0000256" key="2">
    <source>
        <dbReference type="SAM" id="MobiDB-lite"/>
    </source>
</evidence>
<accession>A2EKF1</accession>
<gene>
    <name evidence="3" type="ORF">TVAG_340370</name>
</gene>
<name>A2EKF1_TRIV3</name>
<evidence type="ECO:0000313" key="3">
    <source>
        <dbReference type="EMBL" id="EAY06859.1"/>
    </source>
</evidence>
<feature type="coiled-coil region" evidence="1">
    <location>
        <begin position="21"/>
        <end position="129"/>
    </location>
</feature>
<protein>
    <submittedName>
        <fullName evidence="3">Uncharacterized protein</fullName>
    </submittedName>
</protein>
<sequence>MNLKTTPVQSEGDSIITSSALQTAYERIKVLENENFMLKERNEQIELEIQSKCDRMQKLQEQADQARTQYNELLNQIVELNLKNRSNKEKFISYQTDMNKKLFEAQTQLSELRMQLQAKDNEFQLANSQNLKEHQDYTILSSIMNNSLKILDPTGKTTNPSQLIELITKIMTPKPTRDVDSQTDIVKVSESKPIIQEVKPIKPESPISSDFSVERHQHRSHRRRSERSDTSSHVSSRSSRSDRRFQFDHIDSDVAIDVPLDRFIQIHNRLRNEEQDYSFKSHSRQ</sequence>
<reference evidence="3" key="1">
    <citation type="submission" date="2006-10" db="EMBL/GenBank/DDBJ databases">
        <authorList>
            <person name="Amadeo P."/>
            <person name="Zhao Q."/>
            <person name="Wortman J."/>
            <person name="Fraser-Liggett C."/>
            <person name="Carlton J."/>
        </authorList>
    </citation>
    <scope>NUCLEOTIDE SEQUENCE</scope>
    <source>
        <strain evidence="3">G3</strain>
    </source>
</reference>
<evidence type="ECO:0000313" key="4">
    <source>
        <dbReference type="Proteomes" id="UP000001542"/>
    </source>
</evidence>
<reference evidence="3" key="2">
    <citation type="journal article" date="2007" name="Science">
        <title>Draft genome sequence of the sexually transmitted pathogen Trichomonas vaginalis.</title>
        <authorList>
            <person name="Carlton J.M."/>
            <person name="Hirt R.P."/>
            <person name="Silva J.C."/>
            <person name="Delcher A.L."/>
            <person name="Schatz M."/>
            <person name="Zhao Q."/>
            <person name="Wortman J.R."/>
            <person name="Bidwell S.L."/>
            <person name="Alsmark U.C.M."/>
            <person name="Besteiro S."/>
            <person name="Sicheritz-Ponten T."/>
            <person name="Noel C.J."/>
            <person name="Dacks J.B."/>
            <person name="Foster P.G."/>
            <person name="Simillion C."/>
            <person name="Van de Peer Y."/>
            <person name="Miranda-Saavedra D."/>
            <person name="Barton G.J."/>
            <person name="Westrop G.D."/>
            <person name="Mueller S."/>
            <person name="Dessi D."/>
            <person name="Fiori P.L."/>
            <person name="Ren Q."/>
            <person name="Paulsen I."/>
            <person name="Zhang H."/>
            <person name="Bastida-Corcuera F.D."/>
            <person name="Simoes-Barbosa A."/>
            <person name="Brown M.T."/>
            <person name="Hayes R.D."/>
            <person name="Mukherjee M."/>
            <person name="Okumura C.Y."/>
            <person name="Schneider R."/>
            <person name="Smith A.J."/>
            <person name="Vanacova S."/>
            <person name="Villalvazo M."/>
            <person name="Haas B.J."/>
            <person name="Pertea M."/>
            <person name="Feldblyum T.V."/>
            <person name="Utterback T.R."/>
            <person name="Shu C.L."/>
            <person name="Osoegawa K."/>
            <person name="de Jong P.J."/>
            <person name="Hrdy I."/>
            <person name="Horvathova L."/>
            <person name="Zubacova Z."/>
            <person name="Dolezal P."/>
            <person name="Malik S.B."/>
            <person name="Logsdon J.M. Jr."/>
            <person name="Henze K."/>
            <person name="Gupta A."/>
            <person name="Wang C.C."/>
            <person name="Dunne R.L."/>
            <person name="Upcroft J.A."/>
            <person name="Upcroft P."/>
            <person name="White O."/>
            <person name="Salzberg S.L."/>
            <person name="Tang P."/>
            <person name="Chiu C.-H."/>
            <person name="Lee Y.-S."/>
            <person name="Embley T.M."/>
            <person name="Coombs G.H."/>
            <person name="Mottram J.C."/>
            <person name="Tachezy J."/>
            <person name="Fraser-Liggett C.M."/>
            <person name="Johnson P.J."/>
        </authorList>
    </citation>
    <scope>NUCLEOTIDE SEQUENCE [LARGE SCALE GENOMIC DNA]</scope>
    <source>
        <strain evidence="3">G3</strain>
    </source>
</reference>
<evidence type="ECO:0000256" key="1">
    <source>
        <dbReference type="SAM" id="Coils"/>
    </source>
</evidence>
<organism evidence="3 4">
    <name type="scientific">Trichomonas vaginalis (strain ATCC PRA-98 / G3)</name>
    <dbReference type="NCBI Taxonomy" id="412133"/>
    <lineage>
        <taxon>Eukaryota</taxon>
        <taxon>Metamonada</taxon>
        <taxon>Parabasalia</taxon>
        <taxon>Trichomonadida</taxon>
        <taxon>Trichomonadidae</taxon>
        <taxon>Trichomonas</taxon>
    </lineage>
</organism>